<accession>A0A5C4U5V7</accession>
<proteinExistence type="predicted"/>
<evidence type="ECO:0000313" key="2">
    <source>
        <dbReference type="Proteomes" id="UP000312032"/>
    </source>
</evidence>
<evidence type="ECO:0000313" key="1">
    <source>
        <dbReference type="EMBL" id="TNL98776.1"/>
    </source>
</evidence>
<reference evidence="1 2" key="1">
    <citation type="submission" date="2019-06" db="EMBL/GenBank/DDBJ databases">
        <authorList>
            <person name="Li J."/>
        </authorList>
    </citation>
    <scope>NUCLEOTIDE SEQUENCE [LARGE SCALE GENOMIC DNA]</scope>
    <source>
        <strain evidence="1 2">LMG 28165</strain>
    </source>
</reference>
<organism evidence="1 2">
    <name type="scientific">Corynebacterium tapiri</name>
    <dbReference type="NCBI Taxonomy" id="1448266"/>
    <lineage>
        <taxon>Bacteria</taxon>
        <taxon>Bacillati</taxon>
        <taxon>Actinomycetota</taxon>
        <taxon>Actinomycetes</taxon>
        <taxon>Mycobacteriales</taxon>
        <taxon>Corynebacteriaceae</taxon>
        <taxon>Corynebacterium</taxon>
    </lineage>
</organism>
<dbReference type="OrthoDB" id="4423416at2"/>
<protein>
    <submittedName>
        <fullName evidence="1">Uncharacterized protein</fullName>
    </submittedName>
</protein>
<keyword evidence="2" id="KW-1185">Reference proteome</keyword>
<gene>
    <name evidence="1" type="ORF">FHE74_03925</name>
</gene>
<sequence>MAVKINWKMDGFTQLRKDPALVKQIDDLAGNLAERAGRGFEVKTREDDRYRAIVFTDTPRAMVVNARDNTLIKALGGG</sequence>
<name>A0A5C4U5V7_9CORY</name>
<dbReference type="Proteomes" id="UP000312032">
    <property type="component" value="Unassembled WGS sequence"/>
</dbReference>
<dbReference type="AlphaFoldDB" id="A0A5C4U5V7"/>
<dbReference type="RefSeq" id="WP_139465204.1">
    <property type="nucleotide sequence ID" value="NZ_VDHJ01000004.1"/>
</dbReference>
<dbReference type="EMBL" id="VDHJ01000004">
    <property type="protein sequence ID" value="TNL98776.1"/>
    <property type="molecule type" value="Genomic_DNA"/>
</dbReference>
<comment type="caution">
    <text evidence="1">The sequence shown here is derived from an EMBL/GenBank/DDBJ whole genome shotgun (WGS) entry which is preliminary data.</text>
</comment>